<gene>
    <name evidence="2" type="ORF">JI435_405080</name>
</gene>
<evidence type="ECO:0000313" key="2">
    <source>
        <dbReference type="EMBL" id="QRC94057.1"/>
    </source>
</evidence>
<reference evidence="3" key="1">
    <citation type="journal article" date="2021" name="BMC Genomics">
        <title>Chromosome-level genome assembly and manually-curated proteome of model necrotroph Parastagonospora nodorum Sn15 reveals a genome-wide trove of candidate effector homologs, and redundancy of virulence-related functions within an accessory chromosome.</title>
        <authorList>
            <person name="Bertazzoni S."/>
            <person name="Jones D.A.B."/>
            <person name="Phan H.T."/>
            <person name="Tan K.-C."/>
            <person name="Hane J.K."/>
        </authorList>
    </citation>
    <scope>NUCLEOTIDE SEQUENCE [LARGE SCALE GENOMIC DNA]</scope>
    <source>
        <strain evidence="3">SN15 / ATCC MYA-4574 / FGSC 10173)</strain>
    </source>
</reference>
<dbReference type="VEuPathDB" id="FungiDB:JI435_405080"/>
<evidence type="ECO:0000256" key="1">
    <source>
        <dbReference type="SAM" id="MobiDB-lite"/>
    </source>
</evidence>
<sequence>MRQSTFPCNALPRRLGQLCKPRSGTLFLVTNRSAMRDLRRRSADRQLAPNEYRPWTPFGGRSEEHHEQPSPPMMTLISRWNEPRAGSSVGVVAV</sequence>
<dbReference type="AlphaFoldDB" id="A0A7U2EWL3"/>
<dbReference type="EMBL" id="CP069026">
    <property type="protein sequence ID" value="QRC94057.1"/>
    <property type="molecule type" value="Genomic_DNA"/>
</dbReference>
<protein>
    <submittedName>
        <fullName evidence="2">Uncharacterized protein</fullName>
    </submittedName>
</protein>
<feature type="region of interest" description="Disordered" evidence="1">
    <location>
        <begin position="39"/>
        <end position="94"/>
    </location>
</feature>
<proteinExistence type="predicted"/>
<dbReference type="Proteomes" id="UP000663193">
    <property type="component" value="Chromosome 4"/>
</dbReference>
<name>A0A7U2EWL3_PHANO</name>
<keyword evidence="3" id="KW-1185">Reference proteome</keyword>
<accession>A0A7U2EWL3</accession>
<organism evidence="2 3">
    <name type="scientific">Phaeosphaeria nodorum (strain SN15 / ATCC MYA-4574 / FGSC 10173)</name>
    <name type="common">Glume blotch fungus</name>
    <name type="synonym">Parastagonospora nodorum</name>
    <dbReference type="NCBI Taxonomy" id="321614"/>
    <lineage>
        <taxon>Eukaryota</taxon>
        <taxon>Fungi</taxon>
        <taxon>Dikarya</taxon>
        <taxon>Ascomycota</taxon>
        <taxon>Pezizomycotina</taxon>
        <taxon>Dothideomycetes</taxon>
        <taxon>Pleosporomycetidae</taxon>
        <taxon>Pleosporales</taxon>
        <taxon>Pleosporineae</taxon>
        <taxon>Phaeosphaeriaceae</taxon>
        <taxon>Parastagonospora</taxon>
    </lineage>
</organism>
<evidence type="ECO:0000313" key="3">
    <source>
        <dbReference type="Proteomes" id="UP000663193"/>
    </source>
</evidence>